<dbReference type="KEGG" id="kol:Kole_0569"/>
<keyword evidence="3" id="KW-1278">Translocase</keyword>
<proteinExistence type="inferred from homology"/>
<dbReference type="eggNOG" id="COG0852">
    <property type="taxonomic scope" value="Bacteria"/>
</dbReference>
<accession>C5CEV4</accession>
<protein>
    <recommendedName>
        <fullName evidence="4">NADH-quinone oxidoreductase</fullName>
        <ecNumber evidence="4">7.1.1.-</ecNumber>
    </recommendedName>
</protein>
<dbReference type="GO" id="GO:0016651">
    <property type="term" value="F:oxidoreductase activity, acting on NAD(P)H"/>
    <property type="evidence" value="ECO:0007669"/>
    <property type="project" value="InterPro"/>
</dbReference>
<dbReference type="Gene3D" id="3.30.460.80">
    <property type="entry name" value="NADH:ubiquinone oxidoreductase, 30kDa subunit"/>
    <property type="match status" value="1"/>
</dbReference>
<name>C5CEV4_KOSOT</name>
<keyword evidence="2 3" id="KW-0813">Transport</keyword>
<keyword evidence="3" id="KW-0520">NAD</keyword>
<comment type="catalytic activity">
    <reaction evidence="4">
        <text>a quinone + NADH + 5 H(+)(in) = a quinol + NAD(+) + 4 H(+)(out)</text>
        <dbReference type="Rhea" id="RHEA:57888"/>
        <dbReference type="ChEBI" id="CHEBI:15378"/>
        <dbReference type="ChEBI" id="CHEBI:24646"/>
        <dbReference type="ChEBI" id="CHEBI:57540"/>
        <dbReference type="ChEBI" id="CHEBI:57945"/>
        <dbReference type="ChEBI" id="CHEBI:132124"/>
    </reaction>
</comment>
<comment type="function">
    <text evidence="4">NDH-1 shuttles electrons from NADH, via FMN and iron-sulfur (Fe-S) centers, to quinones in the respiratory chain.</text>
</comment>
<dbReference type="GO" id="GO:0008137">
    <property type="term" value="F:NADH dehydrogenase (ubiquinone) activity"/>
    <property type="evidence" value="ECO:0007669"/>
    <property type="project" value="InterPro"/>
</dbReference>
<dbReference type="STRING" id="521045.Kole_0569"/>
<dbReference type="SUPFAM" id="SSF143243">
    <property type="entry name" value="Nqo5-like"/>
    <property type="match status" value="1"/>
</dbReference>
<dbReference type="OrthoDB" id="9803286at2"/>
<dbReference type="InterPro" id="IPR020396">
    <property type="entry name" value="NADH_UbQ_OxRdtase_CS"/>
</dbReference>
<reference evidence="6 7" key="2">
    <citation type="journal article" date="2011" name="J. Bacteriol.">
        <title>Genome Sequence of Kosmotoga olearia Strain TBF 19.5.1, a Thermophilic Bacterium with a Wide Growth Temperature Range, Isolated from the Troll B Oil Platform in the North Sea.</title>
        <authorList>
            <person name="Swithers K.S."/>
            <person name="Dipippo J.L."/>
            <person name="Bruce D.C."/>
            <person name="Detter C."/>
            <person name="Tapia R."/>
            <person name="Han S."/>
            <person name="Goodwin L.A."/>
            <person name="Han J."/>
            <person name="Woyke T."/>
            <person name="Pitluck S."/>
            <person name="Pennacchio L."/>
            <person name="Nolan M."/>
            <person name="Mikhailova N."/>
            <person name="Land M.L."/>
            <person name="Nesbo C.L."/>
            <person name="Gogarten J.P."/>
            <person name="Noll K.M."/>
        </authorList>
    </citation>
    <scope>NUCLEOTIDE SEQUENCE [LARGE SCALE GENOMIC DNA]</scope>
    <source>
        <strain evidence="7">ATCC BAA-1733 / DSM 21960 / TBF 19.5.1</strain>
    </source>
</reference>
<evidence type="ECO:0000256" key="1">
    <source>
        <dbReference type="ARBA" id="ARBA00007569"/>
    </source>
</evidence>
<evidence type="ECO:0000256" key="3">
    <source>
        <dbReference type="RuleBase" id="RU003456"/>
    </source>
</evidence>
<reference evidence="6 7" key="1">
    <citation type="submission" date="2009-06" db="EMBL/GenBank/DDBJ databases">
        <title>Complete sequence of Thermotogales bacterium TBF 19.5.1.</title>
        <authorList>
            <consortium name="US DOE Joint Genome Institute"/>
            <person name="Lucas S."/>
            <person name="Copeland A."/>
            <person name="Lapidus A."/>
            <person name="Glavina del Rio T."/>
            <person name="Tice H."/>
            <person name="Bruce D."/>
            <person name="Goodwin L."/>
            <person name="Pitluck S."/>
            <person name="Chertkov O."/>
            <person name="Brettin T."/>
            <person name="Detter J.C."/>
            <person name="Han C."/>
            <person name="Schmutz J."/>
            <person name="Larimer F."/>
            <person name="Land M."/>
            <person name="Hauser L."/>
            <person name="Kyrpides N."/>
            <person name="Ovchinnikova G."/>
            <person name="Noll K."/>
        </authorList>
    </citation>
    <scope>NUCLEOTIDE SEQUENCE [LARGE SCALE GENOMIC DNA]</scope>
    <source>
        <strain evidence="7">ATCC BAA-1733 / DSM 21960 / TBF 19.5.1</strain>
    </source>
</reference>
<dbReference type="InterPro" id="IPR037232">
    <property type="entry name" value="NADH_quin_OxRdtase_su_C/D-like"/>
</dbReference>
<gene>
    <name evidence="6" type="ordered locus">Kole_0569</name>
</gene>
<keyword evidence="4" id="KW-0874">Quinone</keyword>
<dbReference type="GO" id="GO:0048038">
    <property type="term" value="F:quinone binding"/>
    <property type="evidence" value="ECO:0007669"/>
    <property type="project" value="UniProtKB-KW"/>
</dbReference>
<dbReference type="EC" id="7.1.1.-" evidence="4"/>
<evidence type="ECO:0000313" key="6">
    <source>
        <dbReference type="EMBL" id="ACR79288.1"/>
    </source>
</evidence>
<dbReference type="EMBL" id="CP001634">
    <property type="protein sequence ID" value="ACR79288.1"/>
    <property type="molecule type" value="Genomic_DNA"/>
</dbReference>
<dbReference type="PROSITE" id="PS00542">
    <property type="entry name" value="COMPLEX1_30K"/>
    <property type="match status" value="1"/>
</dbReference>
<keyword evidence="7" id="KW-1185">Reference proteome</keyword>
<comment type="similarity">
    <text evidence="1 3">Belongs to the complex I 30 kDa subunit family.</text>
</comment>
<dbReference type="RefSeq" id="WP_012745070.1">
    <property type="nucleotide sequence ID" value="NC_012785.1"/>
</dbReference>
<dbReference type="AlphaFoldDB" id="C5CEV4"/>
<dbReference type="InterPro" id="IPR001268">
    <property type="entry name" value="NADH_UbQ_OxRdtase_30kDa_su"/>
</dbReference>
<organism evidence="6 7">
    <name type="scientific">Kosmotoga olearia (strain ATCC BAA-1733 / DSM 21960 / TBF 19.5.1)</name>
    <dbReference type="NCBI Taxonomy" id="521045"/>
    <lineage>
        <taxon>Bacteria</taxon>
        <taxon>Thermotogati</taxon>
        <taxon>Thermotogota</taxon>
        <taxon>Thermotogae</taxon>
        <taxon>Kosmotogales</taxon>
        <taxon>Kosmotogaceae</taxon>
        <taxon>Kosmotoga</taxon>
    </lineage>
</organism>
<feature type="domain" description="NADH:ubiquinone oxidoreductase 30kDa subunit" evidence="5">
    <location>
        <begin position="31"/>
        <end position="140"/>
    </location>
</feature>
<evidence type="ECO:0000256" key="2">
    <source>
        <dbReference type="ARBA" id="ARBA00022448"/>
    </source>
</evidence>
<dbReference type="PANTHER" id="PTHR10884">
    <property type="entry name" value="NADH DEHYDROGENASE UBIQUINONE IRON-SULFUR PROTEIN 3"/>
    <property type="match status" value="1"/>
</dbReference>
<dbReference type="Proteomes" id="UP000002382">
    <property type="component" value="Chromosome"/>
</dbReference>
<evidence type="ECO:0000313" key="7">
    <source>
        <dbReference type="Proteomes" id="UP000002382"/>
    </source>
</evidence>
<evidence type="ECO:0000259" key="5">
    <source>
        <dbReference type="Pfam" id="PF00329"/>
    </source>
</evidence>
<evidence type="ECO:0000256" key="4">
    <source>
        <dbReference type="RuleBase" id="RU003582"/>
    </source>
</evidence>
<sequence>MNPIERKKELFAAIQENIELLSEKRKRIYFKVDAKNITNVAKILFTRGVRLSTITAIENIETFELIYHFSDDLTGCYYCPKVFVPVEKPVVPSIAKIIEGASWIEREIHELFGVGFIDHPGLKPLLTENNEKIPKKPLRVERRKHE</sequence>
<dbReference type="HOGENOM" id="CLU_1774979_0_0_0"/>
<dbReference type="PANTHER" id="PTHR10884:SF14">
    <property type="entry name" value="NADH DEHYDROGENASE [UBIQUINONE] IRON-SULFUR PROTEIN 3, MITOCHONDRIAL"/>
    <property type="match status" value="1"/>
</dbReference>
<dbReference type="Pfam" id="PF00329">
    <property type="entry name" value="Complex1_30kDa"/>
    <property type="match status" value="1"/>
</dbReference>